<feature type="region of interest" description="Disordered" evidence="1">
    <location>
        <begin position="127"/>
        <end position="173"/>
    </location>
</feature>
<protein>
    <recommendedName>
        <fullName evidence="2">Atos-like conserved domain-containing protein</fullName>
    </recommendedName>
</protein>
<proteinExistence type="predicted"/>
<feature type="compositionally biased region" description="Low complexity" evidence="1">
    <location>
        <begin position="393"/>
        <end position="403"/>
    </location>
</feature>
<dbReference type="OrthoDB" id="8625101at2759"/>
<dbReference type="InterPro" id="IPR051506">
    <property type="entry name" value="ATOS_Transcription_Regulators"/>
</dbReference>
<dbReference type="SMART" id="SM01177">
    <property type="entry name" value="DUF4210"/>
    <property type="match status" value="1"/>
</dbReference>
<dbReference type="PANTHER" id="PTHR13199:SF11">
    <property type="entry name" value="PROTEIN ATOSSA"/>
    <property type="match status" value="1"/>
</dbReference>
<dbReference type="Proteomes" id="UP000673691">
    <property type="component" value="Unassembled WGS sequence"/>
</dbReference>
<evidence type="ECO:0000256" key="1">
    <source>
        <dbReference type="SAM" id="MobiDB-lite"/>
    </source>
</evidence>
<feature type="region of interest" description="Disordered" evidence="1">
    <location>
        <begin position="57"/>
        <end position="111"/>
    </location>
</feature>
<dbReference type="Pfam" id="PF13915">
    <property type="entry name" value="DUF4210"/>
    <property type="match status" value="1"/>
</dbReference>
<organism evidence="3 4">
    <name type="scientific">Olpidium bornovanus</name>
    <dbReference type="NCBI Taxonomy" id="278681"/>
    <lineage>
        <taxon>Eukaryota</taxon>
        <taxon>Fungi</taxon>
        <taxon>Fungi incertae sedis</taxon>
        <taxon>Olpidiomycota</taxon>
        <taxon>Olpidiomycotina</taxon>
        <taxon>Olpidiomycetes</taxon>
        <taxon>Olpidiales</taxon>
        <taxon>Olpidiaceae</taxon>
        <taxon>Olpidium</taxon>
    </lineage>
</organism>
<dbReference type="PANTHER" id="PTHR13199">
    <property type="entry name" value="GH03947P"/>
    <property type="match status" value="1"/>
</dbReference>
<dbReference type="AlphaFoldDB" id="A0A8H8DHB3"/>
<evidence type="ECO:0000313" key="3">
    <source>
        <dbReference type="EMBL" id="KAG5458574.1"/>
    </source>
</evidence>
<feature type="compositionally biased region" description="Low complexity" evidence="1">
    <location>
        <begin position="127"/>
        <end position="140"/>
    </location>
</feature>
<dbReference type="EMBL" id="JAEFCI010008266">
    <property type="protein sequence ID" value="KAG5458574.1"/>
    <property type="molecule type" value="Genomic_DNA"/>
</dbReference>
<feature type="compositionally biased region" description="Polar residues" evidence="1">
    <location>
        <begin position="375"/>
        <end position="386"/>
    </location>
</feature>
<name>A0A8H8DHB3_9FUNG</name>
<feature type="non-terminal residue" evidence="3">
    <location>
        <position position="560"/>
    </location>
</feature>
<gene>
    <name evidence="3" type="ORF">BJ554DRAFT_1175</name>
</gene>
<accession>A0A8H8DHB3</accession>
<feature type="compositionally biased region" description="Pro residues" evidence="1">
    <location>
        <begin position="151"/>
        <end position="162"/>
    </location>
</feature>
<comment type="caution">
    <text evidence="3">The sequence shown here is derived from an EMBL/GenBank/DDBJ whole genome shotgun (WGS) entry which is preliminary data.</text>
</comment>
<evidence type="ECO:0000313" key="4">
    <source>
        <dbReference type="Proteomes" id="UP000673691"/>
    </source>
</evidence>
<reference evidence="3 4" key="1">
    <citation type="journal article" name="Sci. Rep.">
        <title>Genome-scale phylogenetic analyses confirm Olpidium as the closest living zoosporic fungus to the non-flagellated, terrestrial fungi.</title>
        <authorList>
            <person name="Chang Y."/>
            <person name="Rochon D."/>
            <person name="Sekimoto S."/>
            <person name="Wang Y."/>
            <person name="Chovatia M."/>
            <person name="Sandor L."/>
            <person name="Salamov A."/>
            <person name="Grigoriev I.V."/>
            <person name="Stajich J.E."/>
            <person name="Spatafora J.W."/>
        </authorList>
    </citation>
    <scope>NUCLEOTIDE SEQUENCE [LARGE SCALE GENOMIC DNA]</scope>
    <source>
        <strain evidence="3">S191</strain>
    </source>
</reference>
<feature type="region of interest" description="Disordered" evidence="1">
    <location>
        <begin position="309"/>
        <end position="410"/>
    </location>
</feature>
<dbReference type="InterPro" id="IPR025261">
    <property type="entry name" value="Atos-like_cons_dom"/>
</dbReference>
<feature type="compositionally biased region" description="Polar residues" evidence="1">
    <location>
        <begin position="312"/>
        <end position="321"/>
    </location>
</feature>
<feature type="domain" description="Atos-like conserved" evidence="2">
    <location>
        <begin position="420"/>
        <end position="486"/>
    </location>
</feature>
<keyword evidence="4" id="KW-1185">Reference proteome</keyword>
<feature type="region of interest" description="Disordered" evidence="1">
    <location>
        <begin position="199"/>
        <end position="245"/>
    </location>
</feature>
<evidence type="ECO:0000259" key="2">
    <source>
        <dbReference type="SMART" id="SM01177"/>
    </source>
</evidence>
<sequence length="560" mass="59660">MIRSSSTIETILSPDATRHSALLARRQCRAGVARWKTPVSDKLERKVICAGHVTGSWRPALPEKLPDNPPGTRRQGSRGSPRRHQSGVPGARATPPSPSLGCAALRGRRRQRHVKTFRAPYEGRAASAAVDGAAPADGQDLGTGAMQLSPACPPQEQLPPPQRGAGSESHPEAAVPVPKAFAYARLLKLRRLAATRRHAEEAEVDHEEDPTDRLRDGQVDEPPGSAAEGPWAEEDRLGSRCPVTEVEGSCGGNKSLFPMQRSHPAQISRPVAIPAASLFCSPPKPSGLLSSGVAPSRSLAPGFSVSRPAVLPSSQGNSRLASPTGRPYLLSSPPPQARSPLGSAHLLPTPPFRSSSISSAEARLAQGPSAPLTIPSLSDPSTSVSRLQRRRSSAAYGSSSSVSPRRKPFLTPPGSSYGSLVGSFEESIISGRMSTVPSKPITFVAQIGVVGIGKCRPSLRCPPHITIEFPAYFYELADDESPTPYVGIIDVDGYGYARGYDYHYGGRQASPSSAGEAAETRRRKWYGYRVPPKGQVQVVVKNPNKTAVKVFLCPYDLTDM</sequence>